<dbReference type="InterPro" id="IPR004045">
    <property type="entry name" value="Glutathione_S-Trfase_N"/>
</dbReference>
<dbReference type="Gene3D" id="3.30.70.141">
    <property type="entry name" value="Nucleoside diphosphate kinase-like domain"/>
    <property type="match status" value="1"/>
</dbReference>
<dbReference type="InterPro" id="IPR036282">
    <property type="entry name" value="Glutathione-S-Trfase_C_sf"/>
</dbReference>
<dbReference type="PANTHER" id="PTHR11571:SF222">
    <property type="entry name" value="GLUTATHIONE TRANSFERASE"/>
    <property type="match status" value="1"/>
</dbReference>
<protein>
    <recommendedName>
        <fullName evidence="3">glutathione transferase</fullName>
        <ecNumber evidence="3">2.5.1.18</ecNumber>
    </recommendedName>
</protein>
<dbReference type="PANTHER" id="PTHR11571">
    <property type="entry name" value="GLUTATHIONE S-TRANSFERASE"/>
    <property type="match status" value="1"/>
</dbReference>
<dbReference type="InterPro" id="IPR004046">
    <property type="entry name" value="GST_C"/>
</dbReference>
<dbReference type="PROSITE" id="PS50404">
    <property type="entry name" value="GST_NTER"/>
    <property type="match status" value="1"/>
</dbReference>
<dbReference type="SUPFAM" id="SSF52833">
    <property type="entry name" value="Thioredoxin-like"/>
    <property type="match status" value="1"/>
</dbReference>
<keyword evidence="4" id="KW-0808">Transferase</keyword>
<evidence type="ECO:0000313" key="8">
    <source>
        <dbReference type="EMBL" id="CAD9459346.1"/>
    </source>
</evidence>
<dbReference type="Pfam" id="PF14497">
    <property type="entry name" value="GST_C_3"/>
    <property type="match status" value="1"/>
</dbReference>
<dbReference type="InterPro" id="IPR036850">
    <property type="entry name" value="NDK-like_dom_sf"/>
</dbReference>
<dbReference type="GO" id="GO:0006749">
    <property type="term" value="P:glutathione metabolic process"/>
    <property type="evidence" value="ECO:0007669"/>
    <property type="project" value="TreeGrafter"/>
</dbReference>
<evidence type="ECO:0000259" key="7">
    <source>
        <dbReference type="PROSITE" id="PS50405"/>
    </source>
</evidence>
<proteinExistence type="inferred from homology"/>
<dbReference type="InterPro" id="IPR036249">
    <property type="entry name" value="Thioredoxin-like_sf"/>
</dbReference>
<sequence>MEGPKFEIGYWNIRGLGAPLRLMAEYSEMPYTAKCYDVSEKEGGGWDLSAWFGPKEELKQTNPLMNLPYVKDTDGTIITQSNACFAYLGQKTGLSGSTPLERARCTELLCEAMDLRNSMVSKFYNPSTTIEDLCNLVVKSGSLPKLEASITSGPYFFGCSPTAADFHVFELVDQLTFMLEKIGKDDPSVSPCLREWSYPKLLALRAAMLAEPTCQNYFNGPLAKLPLNNKMACFGATPSGAKWVPGQACEWAETTNAPVRNAAFMFIKPHAVTPAVHNMIEGYLAAKGIRVISSGDISAEEIDEKKLIDQHYYSIASKATILKPAQLNVPGEKFKAQFGLGWEEALATGTVVNAMDACEIFGCDADTLDKAWAACKKAKNLVKFGGGFYCGHVTIGDKSLYVFNGFFMSMRTKFTTPGLKITYFSVDWEASSCSWADFRGALLGPTDPADAPADSLRGLVNAKWEALGLASAPDVGDNGVHASASPFEALAERMNWLGADCASDPFGSALLAAGIPMETIKAWSVDPQVKLPDGSKGSIFDAVEDQDFSECLETLKALFSIA</sequence>
<dbReference type="EC" id="2.5.1.18" evidence="3"/>
<dbReference type="GO" id="GO:0004364">
    <property type="term" value="F:glutathione transferase activity"/>
    <property type="evidence" value="ECO:0007669"/>
    <property type="project" value="UniProtKB-EC"/>
</dbReference>
<name>A0A7S2DN60_9STRA</name>
<accession>A0A7S2DN60</accession>
<dbReference type="Pfam" id="PF02798">
    <property type="entry name" value="GST_N"/>
    <property type="match status" value="1"/>
</dbReference>
<evidence type="ECO:0000256" key="4">
    <source>
        <dbReference type="ARBA" id="ARBA00022679"/>
    </source>
</evidence>
<dbReference type="InterPro" id="IPR050213">
    <property type="entry name" value="GST_superfamily"/>
</dbReference>
<dbReference type="AlphaFoldDB" id="A0A7S2DN60"/>
<reference evidence="8" key="1">
    <citation type="submission" date="2021-01" db="EMBL/GenBank/DDBJ databases">
        <authorList>
            <person name="Corre E."/>
            <person name="Pelletier E."/>
            <person name="Niang G."/>
            <person name="Scheremetjew M."/>
            <person name="Finn R."/>
            <person name="Kale V."/>
            <person name="Holt S."/>
            <person name="Cochrane G."/>
            <person name="Meng A."/>
            <person name="Brown T."/>
            <person name="Cohen L."/>
        </authorList>
    </citation>
    <scope>NUCLEOTIDE SEQUENCE</scope>
    <source>
        <strain evidence="8">CCMP1381</strain>
    </source>
</reference>
<dbReference type="PROSITE" id="PS50405">
    <property type="entry name" value="GST_CTER"/>
    <property type="match status" value="1"/>
</dbReference>
<gene>
    <name evidence="8" type="ORF">DSPE1174_LOCUS23951</name>
</gene>
<dbReference type="EMBL" id="HBGS01046231">
    <property type="protein sequence ID" value="CAD9459346.1"/>
    <property type="molecule type" value="Transcribed_RNA"/>
</dbReference>
<dbReference type="SUPFAM" id="SSF54919">
    <property type="entry name" value="Nucleoside diphosphate kinase, NDK"/>
    <property type="match status" value="1"/>
</dbReference>
<comment type="function">
    <text evidence="1">Conjugation of reduced glutathione to a wide number of exogenous and endogenous hydrophobic electrophiles.</text>
</comment>
<organism evidence="8">
    <name type="scientific">Octactis speculum</name>
    <dbReference type="NCBI Taxonomy" id="3111310"/>
    <lineage>
        <taxon>Eukaryota</taxon>
        <taxon>Sar</taxon>
        <taxon>Stramenopiles</taxon>
        <taxon>Ochrophyta</taxon>
        <taxon>Dictyochophyceae</taxon>
        <taxon>Dictyochales</taxon>
        <taxon>Dictyochaceae</taxon>
        <taxon>Octactis</taxon>
    </lineage>
</organism>
<comment type="similarity">
    <text evidence="2">Belongs to the GST superfamily. Mu family.</text>
</comment>
<evidence type="ECO:0000256" key="5">
    <source>
        <dbReference type="ARBA" id="ARBA00047960"/>
    </source>
</evidence>
<evidence type="ECO:0000256" key="1">
    <source>
        <dbReference type="ARBA" id="ARBA00003701"/>
    </source>
</evidence>
<evidence type="ECO:0000256" key="3">
    <source>
        <dbReference type="ARBA" id="ARBA00012452"/>
    </source>
</evidence>
<feature type="domain" description="GST N-terminal" evidence="6">
    <location>
        <begin position="4"/>
        <end position="96"/>
    </location>
</feature>
<feature type="domain" description="GST C-terminal" evidence="7">
    <location>
        <begin position="98"/>
        <end position="227"/>
    </location>
</feature>
<evidence type="ECO:0000259" key="6">
    <source>
        <dbReference type="PROSITE" id="PS50404"/>
    </source>
</evidence>
<comment type="catalytic activity">
    <reaction evidence="5">
        <text>RX + glutathione = an S-substituted glutathione + a halide anion + H(+)</text>
        <dbReference type="Rhea" id="RHEA:16437"/>
        <dbReference type="ChEBI" id="CHEBI:15378"/>
        <dbReference type="ChEBI" id="CHEBI:16042"/>
        <dbReference type="ChEBI" id="CHEBI:17792"/>
        <dbReference type="ChEBI" id="CHEBI:57925"/>
        <dbReference type="ChEBI" id="CHEBI:90779"/>
        <dbReference type="EC" id="2.5.1.18"/>
    </reaction>
</comment>
<dbReference type="SUPFAM" id="SSF47616">
    <property type="entry name" value="GST C-terminal domain-like"/>
    <property type="match status" value="1"/>
</dbReference>
<dbReference type="Gene3D" id="3.40.30.10">
    <property type="entry name" value="Glutaredoxin"/>
    <property type="match status" value="1"/>
</dbReference>
<dbReference type="InterPro" id="IPR010987">
    <property type="entry name" value="Glutathione-S-Trfase_C-like"/>
</dbReference>
<evidence type="ECO:0000256" key="2">
    <source>
        <dbReference type="ARBA" id="ARBA00005861"/>
    </source>
</evidence>
<dbReference type="Gene3D" id="1.20.1050.10">
    <property type="match status" value="1"/>
</dbReference>